<dbReference type="Proteomes" id="UP000094828">
    <property type="component" value="Unassembled WGS sequence"/>
</dbReference>
<evidence type="ECO:0000313" key="1">
    <source>
        <dbReference type="EMBL" id="ODA30200.1"/>
    </source>
</evidence>
<reference evidence="1 2" key="1">
    <citation type="submission" date="2016-05" db="EMBL/GenBank/DDBJ databases">
        <title>Genomic and physiological characterization of Planctopirus sp. isolated from fresh water lake.</title>
        <authorList>
            <person name="Subhash Y."/>
            <person name="Ramana C."/>
        </authorList>
    </citation>
    <scope>NUCLEOTIDE SEQUENCE [LARGE SCALE GENOMIC DNA]</scope>
    <source>
        <strain evidence="1 2">JC280</strain>
    </source>
</reference>
<dbReference type="AlphaFoldDB" id="A0A1C3EAG6"/>
<accession>A0A1C3EAG6</accession>
<dbReference type="EMBL" id="LYDR01000113">
    <property type="protein sequence ID" value="ODA30200.1"/>
    <property type="molecule type" value="Genomic_DNA"/>
</dbReference>
<proteinExistence type="predicted"/>
<keyword evidence="2" id="KW-1185">Reference proteome</keyword>
<name>A0A1C3EAG6_9PLAN</name>
<sequence length="67" mass="7739">MALLRFKFSVTELSLKFRLQMPHEYDSAGKLEPFPNHFQSFSPDASRLKEFCHSSLFAENSLSPELC</sequence>
<comment type="caution">
    <text evidence="1">The sequence shown here is derived from an EMBL/GenBank/DDBJ whole genome shotgun (WGS) entry which is preliminary data.</text>
</comment>
<organism evidence="1 2">
    <name type="scientific">Planctopirus hydrillae</name>
    <dbReference type="NCBI Taxonomy" id="1841610"/>
    <lineage>
        <taxon>Bacteria</taxon>
        <taxon>Pseudomonadati</taxon>
        <taxon>Planctomycetota</taxon>
        <taxon>Planctomycetia</taxon>
        <taxon>Planctomycetales</taxon>
        <taxon>Planctomycetaceae</taxon>
        <taxon>Planctopirus</taxon>
    </lineage>
</organism>
<protein>
    <submittedName>
        <fullName evidence="1">Uncharacterized protein</fullName>
    </submittedName>
</protein>
<evidence type="ECO:0000313" key="2">
    <source>
        <dbReference type="Proteomes" id="UP000094828"/>
    </source>
</evidence>
<gene>
    <name evidence="1" type="ORF">A6X21_06155</name>
</gene>